<sequence length="123" mass="13491">MQTPMSLWLLDKCSLIYLCGPSNFSDRLDFTSTTQAIVSTSAPVLAFAEAPFSTLEIASMETEVPLAKVSNKLEGFAKNAYIIGFVAAWFVQNLSLYPDTSYNNKIGIKELNNMEVLSSCSFA</sequence>
<evidence type="ECO:0000313" key="1">
    <source>
        <dbReference type="EMBL" id="KAL3528257.1"/>
    </source>
</evidence>
<accession>A0ABD3ACN8</accession>
<name>A0ABD3ACN8_9GENT</name>
<dbReference type="AlphaFoldDB" id="A0ABD3ACN8"/>
<keyword evidence="2" id="KW-1185">Reference proteome</keyword>
<gene>
    <name evidence="1" type="ORF">ACH5RR_012913</name>
</gene>
<evidence type="ECO:0000313" key="2">
    <source>
        <dbReference type="Proteomes" id="UP001630127"/>
    </source>
</evidence>
<dbReference type="EMBL" id="JBJUIK010000005">
    <property type="protein sequence ID" value="KAL3528257.1"/>
    <property type="molecule type" value="Genomic_DNA"/>
</dbReference>
<dbReference type="Proteomes" id="UP001630127">
    <property type="component" value="Unassembled WGS sequence"/>
</dbReference>
<organism evidence="1 2">
    <name type="scientific">Cinchona calisaya</name>
    <dbReference type="NCBI Taxonomy" id="153742"/>
    <lineage>
        <taxon>Eukaryota</taxon>
        <taxon>Viridiplantae</taxon>
        <taxon>Streptophyta</taxon>
        <taxon>Embryophyta</taxon>
        <taxon>Tracheophyta</taxon>
        <taxon>Spermatophyta</taxon>
        <taxon>Magnoliopsida</taxon>
        <taxon>eudicotyledons</taxon>
        <taxon>Gunneridae</taxon>
        <taxon>Pentapetalae</taxon>
        <taxon>asterids</taxon>
        <taxon>lamiids</taxon>
        <taxon>Gentianales</taxon>
        <taxon>Rubiaceae</taxon>
        <taxon>Cinchonoideae</taxon>
        <taxon>Cinchoneae</taxon>
        <taxon>Cinchona</taxon>
    </lineage>
</organism>
<reference evidence="1 2" key="1">
    <citation type="submission" date="2024-11" db="EMBL/GenBank/DDBJ databases">
        <title>A near-complete genome assembly of Cinchona calisaya.</title>
        <authorList>
            <person name="Lian D.C."/>
            <person name="Zhao X.W."/>
            <person name="Wei L."/>
        </authorList>
    </citation>
    <scope>NUCLEOTIDE SEQUENCE [LARGE SCALE GENOMIC DNA]</scope>
    <source>
        <tissue evidence="1">Nenye</tissue>
    </source>
</reference>
<comment type="caution">
    <text evidence="1">The sequence shown here is derived from an EMBL/GenBank/DDBJ whole genome shotgun (WGS) entry which is preliminary data.</text>
</comment>
<protein>
    <submittedName>
        <fullName evidence="1">Uncharacterized protein</fullName>
    </submittedName>
</protein>
<proteinExistence type="predicted"/>